<dbReference type="GO" id="GO:0001731">
    <property type="term" value="P:formation of translation preinitiation complex"/>
    <property type="evidence" value="ECO:0007669"/>
    <property type="project" value="TreeGrafter"/>
</dbReference>
<proteinExistence type="inferred from homology"/>
<dbReference type="PROSITE" id="PS50296">
    <property type="entry name" value="SUI1"/>
    <property type="match status" value="1"/>
</dbReference>
<reference evidence="7" key="1">
    <citation type="journal article" date="2011" name="Proc. Natl. Acad. Sci. U.S.A.">
        <title>Genomic insights into the physiology and ecology of the marine filamentous cyanobacterium Lyngbya majuscula.</title>
        <authorList>
            <person name="Jones A.C."/>
            <person name="Monroe E.A."/>
            <person name="Podell S."/>
            <person name="Hess W.R."/>
            <person name="Klages S."/>
            <person name="Esquenazi E."/>
            <person name="Niessen S."/>
            <person name="Hoover H."/>
            <person name="Rothmann M."/>
            <person name="Lasken R.S."/>
            <person name="Yates J.R.III."/>
            <person name="Reinhardt R."/>
            <person name="Kube M."/>
            <person name="Burkart M.D."/>
            <person name="Allen E.E."/>
            <person name="Dorrestein P.C."/>
            <person name="Gerwick W.H."/>
            <person name="Gerwick L."/>
        </authorList>
    </citation>
    <scope>NUCLEOTIDE SEQUENCE [LARGE SCALE GENOMIC DNA]</scope>
    <source>
        <strain evidence="7">3L</strain>
    </source>
</reference>
<keyword evidence="3" id="KW-0648">Protein biosynthesis</keyword>
<dbReference type="EMBL" id="GL890923">
    <property type="protein sequence ID" value="EGJ32412.1"/>
    <property type="molecule type" value="Genomic_DNA"/>
</dbReference>
<feature type="region of interest" description="Disordered" evidence="4">
    <location>
        <begin position="1"/>
        <end position="60"/>
    </location>
</feature>
<dbReference type="Pfam" id="PF01253">
    <property type="entry name" value="SUI1"/>
    <property type="match status" value="1"/>
</dbReference>
<evidence type="ECO:0000313" key="6">
    <source>
        <dbReference type="EMBL" id="EGJ32412.1"/>
    </source>
</evidence>
<dbReference type="PIRSF" id="PIRSF037511">
    <property type="entry name" value="Transl_init_SUI1_pro"/>
    <property type="match status" value="1"/>
</dbReference>
<dbReference type="GO" id="GO:0003729">
    <property type="term" value="F:mRNA binding"/>
    <property type="evidence" value="ECO:0007669"/>
    <property type="project" value="TreeGrafter"/>
</dbReference>
<accession>F4XSJ9</accession>
<dbReference type="GO" id="GO:0003743">
    <property type="term" value="F:translation initiation factor activity"/>
    <property type="evidence" value="ECO:0007669"/>
    <property type="project" value="UniProtKB-KW"/>
</dbReference>
<dbReference type="Gene3D" id="3.30.780.10">
    <property type="entry name" value="SUI1-like domain"/>
    <property type="match status" value="1"/>
</dbReference>
<keyword evidence="7" id="KW-1185">Reference proteome</keyword>
<dbReference type="InterPro" id="IPR005872">
    <property type="entry name" value="SUI1_arc_bac"/>
</dbReference>
<keyword evidence="6" id="KW-0396">Initiation factor</keyword>
<evidence type="ECO:0000256" key="3">
    <source>
        <dbReference type="ARBA" id="ARBA00022917"/>
    </source>
</evidence>
<dbReference type="PANTHER" id="PTHR12789">
    <property type="entry name" value="DENSITY-REGULATED PROTEIN HOMOLOG"/>
    <property type="match status" value="1"/>
</dbReference>
<protein>
    <submittedName>
        <fullName evidence="6">Translation initiation factor 1</fullName>
    </submittedName>
</protein>
<name>F4XSJ9_9CYAN</name>
<dbReference type="RefSeq" id="WP_008184817.1">
    <property type="nucleotide sequence ID" value="NZ_GL890923.1"/>
</dbReference>
<gene>
    <name evidence="6" type="ORF">LYNGBM3L_18620</name>
</gene>
<dbReference type="AlphaFoldDB" id="F4XSJ9"/>
<dbReference type="GO" id="GO:0006417">
    <property type="term" value="P:regulation of translation"/>
    <property type="evidence" value="ECO:0007669"/>
    <property type="project" value="UniProtKB-KW"/>
</dbReference>
<dbReference type="NCBIfam" id="NF005669">
    <property type="entry name" value="PRK07451.1"/>
    <property type="match status" value="1"/>
</dbReference>
<sequence length="122" mass="13137">MASSKSKRNASDSKTSGNRTVYQEFGTSNDAAVERPIQELPPNQQDLRVQASRKGRKGKTVTVISGFQSSPETLTKLLKQLKGQCGSGGTVKDNTIEIQGNHTDKLVQIMIKLGYKAKVSGG</sequence>
<evidence type="ECO:0000259" key="5">
    <source>
        <dbReference type="PROSITE" id="PS50296"/>
    </source>
</evidence>
<dbReference type="InterPro" id="IPR050318">
    <property type="entry name" value="DENR/SUI1_TIF"/>
</dbReference>
<dbReference type="OrthoDB" id="9792915at2"/>
<feature type="compositionally biased region" description="Polar residues" evidence="4">
    <location>
        <begin position="12"/>
        <end position="30"/>
    </location>
</feature>
<evidence type="ECO:0000256" key="1">
    <source>
        <dbReference type="ARBA" id="ARBA00005422"/>
    </source>
</evidence>
<dbReference type="CDD" id="cd11567">
    <property type="entry name" value="YciH_like"/>
    <property type="match status" value="1"/>
</dbReference>
<dbReference type="HOGENOM" id="CLU_082805_4_2_3"/>
<dbReference type="Proteomes" id="UP000003959">
    <property type="component" value="Unassembled WGS sequence"/>
</dbReference>
<organism evidence="6 7">
    <name type="scientific">Moorena producens 3L</name>
    <dbReference type="NCBI Taxonomy" id="489825"/>
    <lineage>
        <taxon>Bacteria</taxon>
        <taxon>Bacillati</taxon>
        <taxon>Cyanobacteriota</taxon>
        <taxon>Cyanophyceae</taxon>
        <taxon>Coleofasciculales</taxon>
        <taxon>Coleofasciculaceae</taxon>
        <taxon>Moorena</taxon>
    </lineage>
</organism>
<evidence type="ECO:0000256" key="2">
    <source>
        <dbReference type="ARBA" id="ARBA00022845"/>
    </source>
</evidence>
<evidence type="ECO:0000256" key="4">
    <source>
        <dbReference type="SAM" id="MobiDB-lite"/>
    </source>
</evidence>
<dbReference type="SUPFAM" id="SSF55159">
    <property type="entry name" value="eIF1-like"/>
    <property type="match status" value="1"/>
</dbReference>
<dbReference type="GO" id="GO:0002188">
    <property type="term" value="P:translation reinitiation"/>
    <property type="evidence" value="ECO:0007669"/>
    <property type="project" value="TreeGrafter"/>
</dbReference>
<keyword evidence="2" id="KW-0810">Translation regulation</keyword>
<dbReference type="PANTHER" id="PTHR12789:SF0">
    <property type="entry name" value="DENSITY-REGULATED PROTEIN"/>
    <property type="match status" value="1"/>
</dbReference>
<dbReference type="InterPro" id="IPR001950">
    <property type="entry name" value="SUI1"/>
</dbReference>
<feature type="domain" description="SUI1" evidence="5">
    <location>
        <begin position="54"/>
        <end position="114"/>
    </location>
</feature>
<evidence type="ECO:0000313" key="7">
    <source>
        <dbReference type="Proteomes" id="UP000003959"/>
    </source>
</evidence>
<comment type="similarity">
    <text evidence="1">Belongs to the SUI1 family.</text>
</comment>
<dbReference type="eggNOG" id="COG0023">
    <property type="taxonomic scope" value="Bacteria"/>
</dbReference>
<dbReference type="InterPro" id="IPR036877">
    <property type="entry name" value="SUI1_dom_sf"/>
</dbReference>